<accession>A0A7I8VY23</accession>
<feature type="transmembrane region" description="Helical" evidence="13">
    <location>
        <begin position="24"/>
        <end position="43"/>
    </location>
</feature>
<dbReference type="GO" id="GO:0015293">
    <property type="term" value="F:symporter activity"/>
    <property type="evidence" value="ECO:0007669"/>
    <property type="project" value="TreeGrafter"/>
</dbReference>
<keyword evidence="6 13" id="KW-1133">Transmembrane helix</keyword>
<evidence type="ECO:0000256" key="2">
    <source>
        <dbReference type="ARBA" id="ARBA00006434"/>
    </source>
</evidence>
<gene>
    <name evidence="14" type="ORF">DGYR_LOCUS9136</name>
</gene>
<sequence length="633" mass="69356">MDSSTTSSSDFLTKTTNTLAWPDYLIFSLTLLVSLGIGIYTAVAGGGQKTTNEYLMGNRNMKVVPVSLSMFMSFVSAILVLGNTGEMYQRGTMYWLQCVANSISYVTIGMVFVPLFFPLNVTSSFEYLERRYKHKSVKIVGTIYLMLSQIIYMGIAMYSPATALEAVTNFPVWASILASGIVATIYTTIGGMKAVIWTDVFQGIVYMVGVSAILGFGVEKVGGLKKVWDISREHNRLVDFGSWDTWTFNPAIRLSIWSVMIGSFVNSHQTSGTGQTSVQRYCALPTLRGAKLSVLLNAPAICLMFSITCLIGLTVFAYYNGVVQCDPLSANFIKNPNQLLPYFIMDAINRKGLPGLFLAVLFSGALSTVSSSLSALSAVAWKDLLEWRFKHIPESRKALVTKFLAAFFGCVAIGMAFLASKMGNVLQASQSFVTGVAGPLLGMFVLGAVFPCANWKGATIGSIFGLGITMWITIGAYITKPYSLTLPVVTDRCLNYTPPAFPPTNPPNVLGIYKISYLWYATVGTLTTIIVGLAVSFATGPTNPRSVHRKYIIAIVDQCYCCLPESFKKLFRCWEPSEAIDEDEITEEIELKDSKIVTSKKDSQVAPLPDYSATETEAHQRVGYKVEDNPTKY</sequence>
<feature type="transmembrane region" description="Helical" evidence="13">
    <location>
        <begin position="94"/>
        <end position="117"/>
    </location>
</feature>
<evidence type="ECO:0000256" key="1">
    <source>
        <dbReference type="ARBA" id="ARBA00004651"/>
    </source>
</evidence>
<feature type="transmembrane region" description="Helical" evidence="13">
    <location>
        <begin position="517"/>
        <end position="540"/>
    </location>
</feature>
<dbReference type="Pfam" id="PF00474">
    <property type="entry name" value="SSF"/>
    <property type="match status" value="1"/>
</dbReference>
<evidence type="ECO:0000256" key="10">
    <source>
        <dbReference type="ARBA" id="ARBA00023201"/>
    </source>
</evidence>
<dbReference type="EMBL" id="CAJFCJ010000014">
    <property type="protein sequence ID" value="CAD5121145.1"/>
    <property type="molecule type" value="Genomic_DNA"/>
</dbReference>
<dbReference type="InterPro" id="IPR001734">
    <property type="entry name" value="Na/solute_symporter"/>
</dbReference>
<evidence type="ECO:0000313" key="15">
    <source>
        <dbReference type="Proteomes" id="UP000549394"/>
    </source>
</evidence>
<keyword evidence="3" id="KW-0813">Transport</keyword>
<evidence type="ECO:0000256" key="8">
    <source>
        <dbReference type="ARBA" id="ARBA00023065"/>
    </source>
</evidence>
<keyword evidence="9 13" id="KW-0472">Membrane</keyword>
<feature type="compositionally biased region" description="Basic and acidic residues" evidence="12">
    <location>
        <begin position="616"/>
        <end position="633"/>
    </location>
</feature>
<keyword evidence="4" id="KW-1003">Cell membrane</keyword>
<comment type="caution">
    <text evidence="14">The sequence shown here is derived from an EMBL/GenBank/DDBJ whole genome shotgun (WGS) entry which is preliminary data.</text>
</comment>
<evidence type="ECO:0000256" key="6">
    <source>
        <dbReference type="ARBA" id="ARBA00022989"/>
    </source>
</evidence>
<feature type="region of interest" description="Disordered" evidence="12">
    <location>
        <begin position="600"/>
        <end position="633"/>
    </location>
</feature>
<evidence type="ECO:0000256" key="11">
    <source>
        <dbReference type="RuleBase" id="RU362091"/>
    </source>
</evidence>
<dbReference type="NCBIfam" id="TIGR00813">
    <property type="entry name" value="sss"/>
    <property type="match status" value="1"/>
</dbReference>
<feature type="transmembrane region" description="Helical" evidence="13">
    <location>
        <begin position="431"/>
        <end position="450"/>
    </location>
</feature>
<evidence type="ECO:0000256" key="4">
    <source>
        <dbReference type="ARBA" id="ARBA00022475"/>
    </source>
</evidence>
<proteinExistence type="inferred from homology"/>
<comment type="similarity">
    <text evidence="2 11">Belongs to the sodium:solute symporter (SSF) (TC 2.A.21) family.</text>
</comment>
<feature type="transmembrane region" description="Helical" evidence="13">
    <location>
        <begin position="355"/>
        <end position="379"/>
    </location>
</feature>
<dbReference type="CDD" id="cd11492">
    <property type="entry name" value="SLC5sbd_NIS-SMVT"/>
    <property type="match status" value="1"/>
</dbReference>
<feature type="transmembrane region" description="Helical" evidence="13">
    <location>
        <begin position="457"/>
        <end position="478"/>
    </location>
</feature>
<keyword evidence="7" id="KW-0915">Sodium</keyword>
<dbReference type="InterPro" id="IPR051163">
    <property type="entry name" value="Sodium:Solute_Symporter_SSF"/>
</dbReference>
<feature type="transmembrane region" description="Helical" evidence="13">
    <location>
        <begin position="399"/>
        <end position="419"/>
    </location>
</feature>
<evidence type="ECO:0000256" key="3">
    <source>
        <dbReference type="ARBA" id="ARBA00022448"/>
    </source>
</evidence>
<keyword evidence="10" id="KW-0739">Sodium transport</keyword>
<comment type="subcellular location">
    <subcellularLocation>
        <location evidence="1">Cell membrane</location>
        <topology evidence="1">Multi-pass membrane protein</topology>
    </subcellularLocation>
</comment>
<feature type="transmembrane region" description="Helical" evidence="13">
    <location>
        <begin position="195"/>
        <end position="218"/>
    </location>
</feature>
<dbReference type="PANTHER" id="PTHR42985">
    <property type="entry name" value="SODIUM-COUPLED MONOCARBOXYLATE TRANSPORTER"/>
    <property type="match status" value="1"/>
</dbReference>
<evidence type="ECO:0000313" key="14">
    <source>
        <dbReference type="EMBL" id="CAD5121145.1"/>
    </source>
</evidence>
<keyword evidence="8" id="KW-0406">Ion transport</keyword>
<dbReference type="Proteomes" id="UP000549394">
    <property type="component" value="Unassembled WGS sequence"/>
</dbReference>
<evidence type="ECO:0000256" key="9">
    <source>
        <dbReference type="ARBA" id="ARBA00023136"/>
    </source>
</evidence>
<dbReference type="GO" id="GO:0005886">
    <property type="term" value="C:plasma membrane"/>
    <property type="evidence" value="ECO:0007669"/>
    <property type="project" value="UniProtKB-SubCell"/>
</dbReference>
<dbReference type="GO" id="GO:0006814">
    <property type="term" value="P:sodium ion transport"/>
    <property type="evidence" value="ECO:0007669"/>
    <property type="project" value="UniProtKB-KW"/>
</dbReference>
<evidence type="ECO:0000256" key="12">
    <source>
        <dbReference type="SAM" id="MobiDB-lite"/>
    </source>
</evidence>
<name>A0A7I8VY23_9ANNE</name>
<feature type="transmembrane region" description="Helical" evidence="13">
    <location>
        <begin position="63"/>
        <end position="82"/>
    </location>
</feature>
<dbReference type="PROSITE" id="PS50283">
    <property type="entry name" value="NA_SOLUT_SYMP_3"/>
    <property type="match status" value="1"/>
</dbReference>
<evidence type="ECO:0000256" key="13">
    <source>
        <dbReference type="SAM" id="Phobius"/>
    </source>
</evidence>
<reference evidence="14 15" key="1">
    <citation type="submission" date="2020-08" db="EMBL/GenBank/DDBJ databases">
        <authorList>
            <person name="Hejnol A."/>
        </authorList>
    </citation>
    <scope>NUCLEOTIDE SEQUENCE [LARGE SCALE GENOMIC DNA]</scope>
</reference>
<dbReference type="Gene3D" id="1.20.1730.10">
    <property type="entry name" value="Sodium/glucose cotransporter"/>
    <property type="match status" value="1"/>
</dbReference>
<dbReference type="PANTHER" id="PTHR42985:SF40">
    <property type="entry name" value="LD47995P-RELATED"/>
    <property type="match status" value="1"/>
</dbReference>
<feature type="transmembrane region" description="Helical" evidence="13">
    <location>
        <begin position="294"/>
        <end position="319"/>
    </location>
</feature>
<dbReference type="OrthoDB" id="6132759at2759"/>
<keyword evidence="5 13" id="KW-0812">Transmembrane</keyword>
<protein>
    <submittedName>
        <fullName evidence="14">DgyrCDS9680</fullName>
    </submittedName>
</protein>
<feature type="transmembrane region" description="Helical" evidence="13">
    <location>
        <begin position="137"/>
        <end position="158"/>
    </location>
</feature>
<evidence type="ECO:0000256" key="7">
    <source>
        <dbReference type="ARBA" id="ARBA00023053"/>
    </source>
</evidence>
<evidence type="ECO:0000256" key="5">
    <source>
        <dbReference type="ARBA" id="ARBA00022692"/>
    </source>
</evidence>
<keyword evidence="15" id="KW-1185">Reference proteome</keyword>
<feature type="transmembrane region" description="Helical" evidence="13">
    <location>
        <begin position="170"/>
        <end position="189"/>
    </location>
</feature>
<dbReference type="InterPro" id="IPR038377">
    <property type="entry name" value="Na/Glc_symporter_sf"/>
</dbReference>
<organism evidence="14 15">
    <name type="scientific">Dimorphilus gyrociliatus</name>
    <dbReference type="NCBI Taxonomy" id="2664684"/>
    <lineage>
        <taxon>Eukaryota</taxon>
        <taxon>Metazoa</taxon>
        <taxon>Spiralia</taxon>
        <taxon>Lophotrochozoa</taxon>
        <taxon>Annelida</taxon>
        <taxon>Polychaeta</taxon>
        <taxon>Polychaeta incertae sedis</taxon>
        <taxon>Dinophilidae</taxon>
        <taxon>Dimorphilus</taxon>
    </lineage>
</organism>
<dbReference type="AlphaFoldDB" id="A0A7I8VY23"/>